<accession>A0A3N0DXB7</accession>
<comment type="caution">
    <text evidence="2">The sequence shown here is derived from an EMBL/GenBank/DDBJ whole genome shotgun (WGS) entry which is preliminary data.</text>
</comment>
<evidence type="ECO:0000313" key="3">
    <source>
        <dbReference type="Proteomes" id="UP000277094"/>
    </source>
</evidence>
<name>A0A3N0DXB7_9ACTN</name>
<evidence type="ECO:0008006" key="4">
    <source>
        <dbReference type="Google" id="ProtNLM"/>
    </source>
</evidence>
<feature type="compositionally biased region" description="Polar residues" evidence="1">
    <location>
        <begin position="30"/>
        <end position="40"/>
    </location>
</feature>
<dbReference type="RefSeq" id="WP_123234761.1">
    <property type="nucleotide sequence ID" value="NZ_RJSG01000002.1"/>
</dbReference>
<reference evidence="2 3" key="1">
    <citation type="submission" date="2018-11" db="EMBL/GenBank/DDBJ databases">
        <authorList>
            <person name="Li F."/>
        </authorList>
    </citation>
    <scope>NUCLEOTIDE SEQUENCE [LARGE SCALE GENOMIC DNA]</scope>
    <source>
        <strain evidence="2 3">KIS18-7</strain>
    </source>
</reference>
<dbReference type="Proteomes" id="UP000277094">
    <property type="component" value="Unassembled WGS sequence"/>
</dbReference>
<protein>
    <recommendedName>
        <fullName evidence="4">DUF3558 domain-containing protein</fullName>
    </recommendedName>
</protein>
<sequence>MIAVRAMWVSLGGAVVVLVLSGCGGGSEEAANSPSGSESGTPAAGAPRNACRLITTDEVARVLGEHSSDHTTYTVTSSSGSDGSCTYAWTANGGGDEFTVNEFPASSYVAQPGVEPLEIPGIGDRAFEEVGSFYVRVGAEMVNVVNLQEGTGSDEALLAIAAGRMGG</sequence>
<evidence type="ECO:0000256" key="1">
    <source>
        <dbReference type="SAM" id="MobiDB-lite"/>
    </source>
</evidence>
<gene>
    <name evidence="2" type="ORF">EFL95_15305</name>
</gene>
<evidence type="ECO:0000313" key="2">
    <source>
        <dbReference type="EMBL" id="RNL80260.1"/>
    </source>
</evidence>
<proteinExistence type="predicted"/>
<keyword evidence="3" id="KW-1185">Reference proteome</keyword>
<dbReference type="EMBL" id="RJSG01000002">
    <property type="protein sequence ID" value="RNL80260.1"/>
    <property type="molecule type" value="Genomic_DNA"/>
</dbReference>
<organism evidence="2 3">
    <name type="scientific">Nocardioides marmorisolisilvae</name>
    <dbReference type="NCBI Taxonomy" id="1542737"/>
    <lineage>
        <taxon>Bacteria</taxon>
        <taxon>Bacillati</taxon>
        <taxon>Actinomycetota</taxon>
        <taxon>Actinomycetes</taxon>
        <taxon>Propionibacteriales</taxon>
        <taxon>Nocardioidaceae</taxon>
        <taxon>Nocardioides</taxon>
    </lineage>
</organism>
<feature type="region of interest" description="Disordered" evidence="1">
    <location>
        <begin position="27"/>
        <end position="47"/>
    </location>
</feature>
<dbReference type="AlphaFoldDB" id="A0A3N0DXB7"/>
<dbReference type="PROSITE" id="PS51257">
    <property type="entry name" value="PROKAR_LIPOPROTEIN"/>
    <property type="match status" value="1"/>
</dbReference>